<feature type="chain" id="PRO_5039055895" description="Extracellular protein" evidence="1">
    <location>
        <begin position="27"/>
        <end position="362"/>
    </location>
</feature>
<protein>
    <recommendedName>
        <fullName evidence="4">Extracellular protein</fullName>
    </recommendedName>
</protein>
<dbReference type="RefSeq" id="WP_053791248.1">
    <property type="nucleotide sequence ID" value="NZ_JXCY01000001.1"/>
</dbReference>
<dbReference type="Proteomes" id="UP000037778">
    <property type="component" value="Unassembled WGS sequence"/>
</dbReference>
<reference evidence="2 3" key="1">
    <citation type="journal article" date="2015" name="Genome Biol. Evol.">
        <title>Functionally Structured Genomes in Lactobacillus kunkeei Colonizing the Honey Crop and Food Products of Honeybees and Stingless Bees.</title>
        <authorList>
            <person name="Tamarit D."/>
            <person name="Ellegaard K.M."/>
            <person name="Wikander J."/>
            <person name="Olofsson T."/>
            <person name="Vasquez A."/>
            <person name="Andersson S.G."/>
        </authorList>
    </citation>
    <scope>NUCLEOTIDE SEQUENCE [LARGE SCALE GENOMIC DNA]</scope>
    <source>
        <strain evidence="2 3">LAko</strain>
    </source>
</reference>
<dbReference type="EMBL" id="JXCY01000001">
    <property type="protein sequence ID" value="KOY77640.1"/>
    <property type="molecule type" value="Genomic_DNA"/>
</dbReference>
<organism evidence="2 3">
    <name type="scientific">Apilactobacillus kunkeei</name>
    <dbReference type="NCBI Taxonomy" id="148814"/>
    <lineage>
        <taxon>Bacteria</taxon>
        <taxon>Bacillati</taxon>
        <taxon>Bacillota</taxon>
        <taxon>Bacilli</taxon>
        <taxon>Lactobacillales</taxon>
        <taxon>Lactobacillaceae</taxon>
        <taxon>Apilactobacillus</taxon>
    </lineage>
</organism>
<evidence type="ECO:0000313" key="3">
    <source>
        <dbReference type="Proteomes" id="UP000037778"/>
    </source>
</evidence>
<gene>
    <name evidence="2" type="ORF">RZ71_04730</name>
</gene>
<dbReference type="AlphaFoldDB" id="A0A0M9DE51"/>
<feature type="signal peptide" evidence="1">
    <location>
        <begin position="1"/>
        <end position="26"/>
    </location>
</feature>
<comment type="caution">
    <text evidence="2">The sequence shown here is derived from an EMBL/GenBank/DDBJ whole genome shotgun (WGS) entry which is preliminary data.</text>
</comment>
<evidence type="ECO:0008006" key="4">
    <source>
        <dbReference type="Google" id="ProtNLM"/>
    </source>
</evidence>
<name>A0A0M9DE51_9LACO</name>
<keyword evidence="3" id="KW-1185">Reference proteome</keyword>
<dbReference type="PATRIC" id="fig|148814.8.peg.10"/>
<evidence type="ECO:0000313" key="2">
    <source>
        <dbReference type="EMBL" id="KOY77640.1"/>
    </source>
</evidence>
<accession>A0A0M9DE51</accession>
<dbReference type="SUPFAM" id="SSF75011">
    <property type="entry name" value="3-carboxy-cis,cis-mucoante lactonizing enzyme"/>
    <property type="match status" value="1"/>
</dbReference>
<keyword evidence="1" id="KW-0732">Signal</keyword>
<sequence>MNFKRDLKALLFVFSLFLLIAMGVNANASVKTYHQKGYALKGGYATHFVNNGNYAYIPKYNYGSSAGYYESATYQSNPYTMFAKGGNFRRNARTSFYLPVSYNWSGDLGNPQSVAISKSGQYAYVMYPDAKTTIVRYDLWKLHSLGVDTNNMAALRMGVRNRDPQIMSAIKFGPKFDAGHGQSLALNPKTNMLWYVKMDVVTTTPTLVEVSPTTLKPVKQIKFKFSRSYSINNELAIDNNGNFYTYVKYRMQGKSAGRIVIFKGQVKNNHVTFRAIKQGLANGQGFQTQGMGYNPASNRLYLVSDGVISSVPVNKLNKLRPRDVRTTKFKTNLEFEGVAFNQAGLGYILTIRGSQLFTINNF</sequence>
<evidence type="ECO:0000256" key="1">
    <source>
        <dbReference type="SAM" id="SignalP"/>
    </source>
</evidence>
<proteinExistence type="predicted"/>